<reference evidence="1" key="1">
    <citation type="journal article" date="2023" name="Science">
        <title>Genome structures resolve the early diversification of teleost fishes.</title>
        <authorList>
            <person name="Parey E."/>
            <person name="Louis A."/>
            <person name="Montfort J."/>
            <person name="Bouchez O."/>
            <person name="Roques C."/>
            <person name="Iampietro C."/>
            <person name="Lluch J."/>
            <person name="Castinel A."/>
            <person name="Donnadieu C."/>
            <person name="Desvignes T."/>
            <person name="Floi Bucao C."/>
            <person name="Jouanno E."/>
            <person name="Wen M."/>
            <person name="Mejri S."/>
            <person name="Dirks R."/>
            <person name="Jansen H."/>
            <person name="Henkel C."/>
            <person name="Chen W.J."/>
            <person name="Zahm M."/>
            <person name="Cabau C."/>
            <person name="Klopp C."/>
            <person name="Thompson A.W."/>
            <person name="Robinson-Rechavi M."/>
            <person name="Braasch I."/>
            <person name="Lecointre G."/>
            <person name="Bobe J."/>
            <person name="Postlethwait J.H."/>
            <person name="Berthelot C."/>
            <person name="Roest Crollius H."/>
            <person name="Guiguen Y."/>
        </authorList>
    </citation>
    <scope>NUCLEOTIDE SEQUENCE</scope>
    <source>
        <strain evidence="1">WJC10195</strain>
    </source>
</reference>
<name>A0A9Q1EEH7_SYNKA</name>
<gene>
    <name evidence="1" type="ORF">SKAU_G00385460</name>
</gene>
<evidence type="ECO:0000313" key="1">
    <source>
        <dbReference type="EMBL" id="KAJ8337326.1"/>
    </source>
</evidence>
<protein>
    <submittedName>
        <fullName evidence="1">Uncharacterized protein</fullName>
    </submittedName>
</protein>
<dbReference type="Proteomes" id="UP001152622">
    <property type="component" value="Chromosome 19"/>
</dbReference>
<keyword evidence="2" id="KW-1185">Reference proteome</keyword>
<proteinExistence type="predicted"/>
<comment type="caution">
    <text evidence="1">The sequence shown here is derived from an EMBL/GenBank/DDBJ whole genome shotgun (WGS) entry which is preliminary data.</text>
</comment>
<organism evidence="1 2">
    <name type="scientific">Synaphobranchus kaupii</name>
    <name type="common">Kaup's arrowtooth eel</name>
    <dbReference type="NCBI Taxonomy" id="118154"/>
    <lineage>
        <taxon>Eukaryota</taxon>
        <taxon>Metazoa</taxon>
        <taxon>Chordata</taxon>
        <taxon>Craniata</taxon>
        <taxon>Vertebrata</taxon>
        <taxon>Euteleostomi</taxon>
        <taxon>Actinopterygii</taxon>
        <taxon>Neopterygii</taxon>
        <taxon>Teleostei</taxon>
        <taxon>Anguilliformes</taxon>
        <taxon>Synaphobranchidae</taxon>
        <taxon>Synaphobranchus</taxon>
    </lineage>
</organism>
<accession>A0A9Q1EEH7</accession>
<dbReference type="AlphaFoldDB" id="A0A9Q1EEH7"/>
<sequence>MAIRVTPSRATQVSPFEMMTGRQMILALHVLYTPTIESAPEAVQTTSYLEELGRHLQSINCVIRTLKYWTVRVSCEGKAPQKEMKSPAIALASYNQSLVIIIVLSCSSCHFEKVLGRFGQHNMELETK</sequence>
<evidence type="ECO:0000313" key="2">
    <source>
        <dbReference type="Proteomes" id="UP001152622"/>
    </source>
</evidence>
<dbReference type="EMBL" id="JAINUF010000019">
    <property type="protein sequence ID" value="KAJ8337326.1"/>
    <property type="molecule type" value="Genomic_DNA"/>
</dbReference>